<dbReference type="InParanoid" id="A0A1Y2E7Z9"/>
<accession>A0A1Y2E7Z9</accession>
<evidence type="ECO:0000313" key="5">
    <source>
        <dbReference type="Proteomes" id="UP000193689"/>
    </source>
</evidence>
<gene>
    <name evidence="4" type="ORF">BCR38DRAFT_510950</name>
</gene>
<feature type="compositionally biased region" description="Low complexity" evidence="2">
    <location>
        <begin position="203"/>
        <end position="213"/>
    </location>
</feature>
<dbReference type="Proteomes" id="UP000193689">
    <property type="component" value="Unassembled WGS sequence"/>
</dbReference>
<feature type="compositionally biased region" description="Basic and acidic residues" evidence="2">
    <location>
        <begin position="266"/>
        <end position="280"/>
    </location>
</feature>
<dbReference type="EMBL" id="MCFJ01000004">
    <property type="protein sequence ID" value="ORY67680.1"/>
    <property type="molecule type" value="Genomic_DNA"/>
</dbReference>
<feature type="compositionally biased region" description="Low complexity" evidence="2">
    <location>
        <begin position="363"/>
        <end position="393"/>
    </location>
</feature>
<keyword evidence="5" id="KW-1185">Reference proteome</keyword>
<feature type="region of interest" description="Disordered" evidence="2">
    <location>
        <begin position="72"/>
        <end position="139"/>
    </location>
</feature>
<dbReference type="InterPro" id="IPR000571">
    <property type="entry name" value="Znf_CCCH"/>
</dbReference>
<keyword evidence="1" id="KW-0863">Zinc-finger</keyword>
<feature type="zinc finger region" description="C3H1-type" evidence="1">
    <location>
        <begin position="411"/>
        <end position="438"/>
    </location>
</feature>
<comment type="caution">
    <text evidence="4">The sequence shown here is derived from an EMBL/GenBank/DDBJ whole genome shotgun (WGS) entry which is preliminary data.</text>
</comment>
<evidence type="ECO:0000313" key="4">
    <source>
        <dbReference type="EMBL" id="ORY67680.1"/>
    </source>
</evidence>
<feature type="domain" description="C3H1-type" evidence="3">
    <location>
        <begin position="411"/>
        <end position="438"/>
    </location>
</feature>
<dbReference type="AlphaFoldDB" id="A0A1Y2E7Z9"/>
<dbReference type="GeneID" id="63781233"/>
<reference evidence="4 5" key="1">
    <citation type="submission" date="2016-07" db="EMBL/GenBank/DDBJ databases">
        <title>Pervasive Adenine N6-methylation of Active Genes in Fungi.</title>
        <authorList>
            <consortium name="DOE Joint Genome Institute"/>
            <person name="Mondo S.J."/>
            <person name="Dannebaum R.O."/>
            <person name="Kuo R.C."/>
            <person name="Labutti K."/>
            <person name="Haridas S."/>
            <person name="Kuo A."/>
            <person name="Salamov A."/>
            <person name="Ahrendt S.R."/>
            <person name="Lipzen A."/>
            <person name="Sullivan W."/>
            <person name="Andreopoulos W.B."/>
            <person name="Clum A."/>
            <person name="Lindquist E."/>
            <person name="Daum C."/>
            <person name="Ramamoorthy G.K."/>
            <person name="Gryganskyi A."/>
            <person name="Culley D."/>
            <person name="Magnuson J.K."/>
            <person name="James T.Y."/>
            <person name="O'Malley M.A."/>
            <person name="Stajich J.E."/>
            <person name="Spatafora J.W."/>
            <person name="Visel A."/>
            <person name="Grigoriev I.V."/>
        </authorList>
    </citation>
    <scope>NUCLEOTIDE SEQUENCE [LARGE SCALE GENOMIC DNA]</scope>
    <source>
        <strain evidence="4 5">CBS 129021</strain>
    </source>
</reference>
<keyword evidence="1" id="KW-0479">Metal-binding</keyword>
<dbReference type="GO" id="GO:0008270">
    <property type="term" value="F:zinc ion binding"/>
    <property type="evidence" value="ECO:0007669"/>
    <property type="project" value="UniProtKB-KW"/>
</dbReference>
<evidence type="ECO:0000256" key="1">
    <source>
        <dbReference type="PROSITE-ProRule" id="PRU00723"/>
    </source>
</evidence>
<name>A0A1Y2E7Z9_9PEZI</name>
<protein>
    <recommendedName>
        <fullName evidence="3">C3H1-type domain-containing protein</fullName>
    </recommendedName>
</protein>
<dbReference type="OrthoDB" id="10669727at2759"/>
<feature type="compositionally biased region" description="Polar residues" evidence="2">
    <location>
        <begin position="117"/>
        <end position="139"/>
    </location>
</feature>
<dbReference type="RefSeq" id="XP_040718304.1">
    <property type="nucleotide sequence ID" value="XM_040865021.1"/>
</dbReference>
<proteinExistence type="predicted"/>
<feature type="compositionally biased region" description="Basic and acidic residues" evidence="2">
    <location>
        <begin position="173"/>
        <end position="202"/>
    </location>
</feature>
<organism evidence="4 5">
    <name type="scientific">Pseudomassariella vexata</name>
    <dbReference type="NCBI Taxonomy" id="1141098"/>
    <lineage>
        <taxon>Eukaryota</taxon>
        <taxon>Fungi</taxon>
        <taxon>Dikarya</taxon>
        <taxon>Ascomycota</taxon>
        <taxon>Pezizomycotina</taxon>
        <taxon>Sordariomycetes</taxon>
        <taxon>Xylariomycetidae</taxon>
        <taxon>Amphisphaeriales</taxon>
        <taxon>Pseudomassariaceae</taxon>
        <taxon>Pseudomassariella</taxon>
    </lineage>
</organism>
<dbReference type="PROSITE" id="PS50103">
    <property type="entry name" value="ZF_C3H1"/>
    <property type="match status" value="1"/>
</dbReference>
<feature type="region of interest" description="Disordered" evidence="2">
    <location>
        <begin position="172"/>
        <end position="287"/>
    </location>
</feature>
<sequence>MEAIRDNAINSICILCGAGEISIDAFEAILDHLGCAHDLFYVVDGQLFKRISGTKTSTNANSGDAPVVVLREPDGNASNGDNKWFTDAITDDSSPEEDNGSPKISAEPLPMPKMRSHGTSTTITPGDNIATPNKSTQSGRTLIFPSTSDQKLHPVAAQMGWTEPKFMLWASQSREKTSKDSSEAQMKEDTKKFGVAENKESSKQTISTSSASKRCPALETGALPRNNIASGFGGLDKTTIHDQTPKPSPLRHAESIKQSPQKVTHKLPEKPAESGKDHAADVTPALTRRTASESYKLIDISDDEGSQEVPAKFTSFKKEVIFTKPAWEEKEKAAVANVTVNAPSDKKGHIDGHVTSAKEKAAKNTGSSSISSIKAAGGATADDTTATSAASKTAPKRPDPSAHQPINKKKTKAPIICPWWMELGYCRRPYCPQVHEELDGGIYQRLICPLWKGVFKGEPCPNDASICEYAHLECKHGQWSHQRPKAAQVQRRRLASAGGRVGGGRWGGYDRNGQWERDIMAMTSDD</sequence>
<feature type="region of interest" description="Disordered" evidence="2">
    <location>
        <begin position="357"/>
        <end position="409"/>
    </location>
</feature>
<evidence type="ECO:0000256" key="2">
    <source>
        <dbReference type="SAM" id="MobiDB-lite"/>
    </source>
</evidence>
<keyword evidence="1" id="KW-0862">Zinc</keyword>
<feature type="compositionally biased region" description="Acidic residues" evidence="2">
    <location>
        <begin position="89"/>
        <end position="99"/>
    </location>
</feature>
<evidence type="ECO:0000259" key="3">
    <source>
        <dbReference type="PROSITE" id="PS50103"/>
    </source>
</evidence>